<gene>
    <name evidence="1" type="ORF">V3H18_09855</name>
</gene>
<evidence type="ECO:0000313" key="2">
    <source>
        <dbReference type="Proteomes" id="UP001350748"/>
    </source>
</evidence>
<sequence length="136" mass="15392">MRANTLFGFNFRGESITKCSLHFGLVQTLIFENRAKVSSVVQDADDCENVVTHDIINANLIESFYSPYAQAGERRICKTPRRTSEGSGGDLVDCLIYSEKKAISEISGLDFKKMQILPNNVVLRRPLNERLHAFFF</sequence>
<comment type="caution">
    <text evidence="1">The sequence shown here is derived from an EMBL/GenBank/DDBJ whole genome shotgun (WGS) entry which is preliminary data.</text>
</comment>
<accession>A0ABU7XI98</accession>
<keyword evidence="2" id="KW-1185">Reference proteome</keyword>
<organism evidence="1 2">
    <name type="scientific">Methylocystis borbori</name>
    <dbReference type="NCBI Taxonomy" id="3118750"/>
    <lineage>
        <taxon>Bacteria</taxon>
        <taxon>Pseudomonadati</taxon>
        <taxon>Pseudomonadota</taxon>
        <taxon>Alphaproteobacteria</taxon>
        <taxon>Hyphomicrobiales</taxon>
        <taxon>Methylocystaceae</taxon>
        <taxon>Methylocystis</taxon>
    </lineage>
</organism>
<dbReference type="Proteomes" id="UP001350748">
    <property type="component" value="Unassembled WGS sequence"/>
</dbReference>
<name>A0ABU7XI98_9HYPH</name>
<dbReference type="EMBL" id="JAZHYN010000025">
    <property type="protein sequence ID" value="MEF3366835.1"/>
    <property type="molecule type" value="Genomic_DNA"/>
</dbReference>
<evidence type="ECO:0000313" key="1">
    <source>
        <dbReference type="EMBL" id="MEF3366835.1"/>
    </source>
</evidence>
<protein>
    <submittedName>
        <fullName evidence="1">Uncharacterized protein</fullName>
    </submittedName>
</protein>
<reference evidence="1 2" key="1">
    <citation type="submission" date="2024-02" db="EMBL/GenBank/DDBJ databases">
        <authorList>
            <person name="Grouzdev D."/>
        </authorList>
    </citation>
    <scope>NUCLEOTIDE SEQUENCE [LARGE SCALE GENOMIC DNA]</scope>
    <source>
        <strain evidence="1 2">9N</strain>
    </source>
</reference>
<proteinExistence type="predicted"/>